<dbReference type="PANTHER" id="PTHR31196:SF2">
    <property type="entry name" value="RNA POLYMERASE II NUCLEAR LOCALIZATION PROTEIN SLC7A6OS-RELATED"/>
    <property type="match status" value="1"/>
</dbReference>
<feature type="domain" description="Transcription factor Iwr1" evidence="11">
    <location>
        <begin position="211"/>
        <end position="276"/>
    </location>
</feature>
<dbReference type="AlphaFoldDB" id="A0A8H7S165"/>
<dbReference type="GO" id="GO:0005634">
    <property type="term" value="C:nucleus"/>
    <property type="evidence" value="ECO:0007669"/>
    <property type="project" value="UniProtKB-SubCell"/>
</dbReference>
<feature type="region of interest" description="Disordered" evidence="10">
    <location>
        <begin position="247"/>
        <end position="297"/>
    </location>
</feature>
<sequence>METPPTKQQPLTLLRIKRKRTEEPLEALLLHTENEDNKRLRKNSFKNKDPLKVSATALPTIFRLAETVEEKSLNNFTEAQKLKERITKRVQPGSRPHTPETLDERKDRLVKQQQNSIKQARYRVINQNRGSNNKNSQHTDQPPVVQNAAEELLQMYEAVREDNDNNTKSSSSKAKLFADTDDEDDDDIMCNFIPMVKEYLTLNERKINEEDDYVYDVYYRDDTQQGEIHGANVGSLVWFNDETEYMNDDSDSELGDYGDEDSNAEDYYQNDYPDEESGEDFEDQYGYDLSSDDDDYY</sequence>
<feature type="compositionally biased region" description="Acidic residues" evidence="10">
    <location>
        <begin position="272"/>
        <end position="297"/>
    </location>
</feature>
<evidence type="ECO:0000256" key="3">
    <source>
        <dbReference type="ARBA" id="ARBA00004496"/>
    </source>
</evidence>
<evidence type="ECO:0000256" key="5">
    <source>
        <dbReference type="ARBA" id="ARBA00017036"/>
    </source>
</evidence>
<organism evidence="12 13">
    <name type="scientific">Circinella minor</name>
    <dbReference type="NCBI Taxonomy" id="1195481"/>
    <lineage>
        <taxon>Eukaryota</taxon>
        <taxon>Fungi</taxon>
        <taxon>Fungi incertae sedis</taxon>
        <taxon>Mucoromycota</taxon>
        <taxon>Mucoromycotina</taxon>
        <taxon>Mucoromycetes</taxon>
        <taxon>Mucorales</taxon>
        <taxon>Lichtheimiaceae</taxon>
        <taxon>Circinella</taxon>
    </lineage>
</organism>
<dbReference type="Pfam" id="PF08574">
    <property type="entry name" value="Iwr1"/>
    <property type="match status" value="1"/>
</dbReference>
<dbReference type="PANTHER" id="PTHR31196">
    <property type="entry name" value="RNA POLYMERASE II NUCLEAR LOCALIZATION PROTEIN SLC7A6OS-RELATED"/>
    <property type="match status" value="1"/>
</dbReference>
<dbReference type="GO" id="GO:0015031">
    <property type="term" value="P:protein transport"/>
    <property type="evidence" value="ECO:0007669"/>
    <property type="project" value="UniProtKB-KW"/>
</dbReference>
<keyword evidence="7" id="KW-0963">Cytoplasm</keyword>
<dbReference type="Proteomes" id="UP000646827">
    <property type="component" value="Unassembled WGS sequence"/>
</dbReference>
<keyword evidence="6" id="KW-0813">Transport</keyword>
<evidence type="ECO:0000256" key="10">
    <source>
        <dbReference type="SAM" id="MobiDB-lite"/>
    </source>
</evidence>
<reference evidence="12 13" key="1">
    <citation type="submission" date="2020-12" db="EMBL/GenBank/DDBJ databases">
        <title>Metabolic potential, ecology and presence of endohyphal bacteria is reflected in genomic diversity of Mucoromycotina.</title>
        <authorList>
            <person name="Muszewska A."/>
            <person name="Okrasinska A."/>
            <person name="Steczkiewicz K."/>
            <person name="Drgas O."/>
            <person name="Orlowska M."/>
            <person name="Perlinska-Lenart U."/>
            <person name="Aleksandrzak-Piekarczyk T."/>
            <person name="Szatraj K."/>
            <person name="Zielenkiewicz U."/>
            <person name="Pilsyk S."/>
            <person name="Malc E."/>
            <person name="Mieczkowski P."/>
            <person name="Kruszewska J.S."/>
            <person name="Biernat P."/>
            <person name="Pawlowska J."/>
        </authorList>
    </citation>
    <scope>NUCLEOTIDE SEQUENCE [LARGE SCALE GENOMIC DNA]</scope>
    <source>
        <strain evidence="12 13">CBS 142.35</strain>
    </source>
</reference>
<keyword evidence="13" id="KW-1185">Reference proteome</keyword>
<dbReference type="OrthoDB" id="6255506at2759"/>
<feature type="region of interest" description="Disordered" evidence="10">
    <location>
        <begin position="84"/>
        <end position="119"/>
    </location>
</feature>
<dbReference type="EMBL" id="JAEPRB010000131">
    <property type="protein sequence ID" value="KAG2220735.1"/>
    <property type="molecule type" value="Genomic_DNA"/>
</dbReference>
<comment type="caution">
    <text evidence="12">The sequence shown here is derived from an EMBL/GenBank/DDBJ whole genome shotgun (WGS) entry which is preliminary data.</text>
</comment>
<keyword evidence="8" id="KW-0653">Protein transport</keyword>
<evidence type="ECO:0000256" key="9">
    <source>
        <dbReference type="ARBA" id="ARBA00023242"/>
    </source>
</evidence>
<evidence type="ECO:0000256" key="7">
    <source>
        <dbReference type="ARBA" id="ARBA00022490"/>
    </source>
</evidence>
<comment type="subcellular location">
    <subcellularLocation>
        <location evidence="3">Cytoplasm</location>
    </subcellularLocation>
    <subcellularLocation>
        <location evidence="2">Nucleus</location>
    </subcellularLocation>
</comment>
<dbReference type="GO" id="GO:0032502">
    <property type="term" value="P:developmental process"/>
    <property type="evidence" value="ECO:0007669"/>
    <property type="project" value="TreeGrafter"/>
</dbReference>
<evidence type="ECO:0000259" key="11">
    <source>
        <dbReference type="Pfam" id="PF08574"/>
    </source>
</evidence>
<dbReference type="InterPro" id="IPR040218">
    <property type="entry name" value="SLC7A6OS"/>
</dbReference>
<evidence type="ECO:0000256" key="1">
    <source>
        <dbReference type="ARBA" id="ARBA00003202"/>
    </source>
</evidence>
<evidence type="ECO:0000313" key="13">
    <source>
        <dbReference type="Proteomes" id="UP000646827"/>
    </source>
</evidence>
<proteinExistence type="inferred from homology"/>
<evidence type="ECO:0000256" key="6">
    <source>
        <dbReference type="ARBA" id="ARBA00022448"/>
    </source>
</evidence>
<gene>
    <name evidence="12" type="ORF">INT45_007347</name>
</gene>
<comment type="function">
    <text evidence="1">Directs RNA polymerase II nuclear import.</text>
</comment>
<evidence type="ECO:0000256" key="4">
    <source>
        <dbReference type="ARBA" id="ARBA00010218"/>
    </source>
</evidence>
<evidence type="ECO:0000256" key="8">
    <source>
        <dbReference type="ARBA" id="ARBA00022927"/>
    </source>
</evidence>
<keyword evidence="9" id="KW-0539">Nucleus</keyword>
<evidence type="ECO:0000313" key="12">
    <source>
        <dbReference type="EMBL" id="KAG2220735.1"/>
    </source>
</evidence>
<evidence type="ECO:0000256" key="2">
    <source>
        <dbReference type="ARBA" id="ARBA00004123"/>
    </source>
</evidence>
<name>A0A8H7S165_9FUNG</name>
<protein>
    <recommendedName>
        <fullName evidence="5">Probable RNA polymerase II nuclear localization protein SLC7A6OS</fullName>
    </recommendedName>
</protein>
<dbReference type="GO" id="GO:0005737">
    <property type="term" value="C:cytoplasm"/>
    <property type="evidence" value="ECO:0007669"/>
    <property type="project" value="UniProtKB-SubCell"/>
</dbReference>
<accession>A0A8H7S165</accession>
<feature type="compositionally biased region" description="Basic and acidic residues" evidence="10">
    <location>
        <begin position="97"/>
        <end position="110"/>
    </location>
</feature>
<comment type="similarity">
    <text evidence="4">Belongs to the IWR1/SLC7A6OS family.</text>
</comment>
<dbReference type="InterPro" id="IPR013883">
    <property type="entry name" value="TF_Iwr1_dom"/>
</dbReference>
<feature type="compositionally biased region" description="Acidic residues" evidence="10">
    <location>
        <begin position="247"/>
        <end position="264"/>
    </location>
</feature>